<evidence type="ECO:0000259" key="7">
    <source>
        <dbReference type="PROSITE" id="PS50127"/>
    </source>
</evidence>
<organism evidence="8 9">
    <name type="scientific">Rhizophagus irregularis</name>
    <dbReference type="NCBI Taxonomy" id="588596"/>
    <lineage>
        <taxon>Eukaryota</taxon>
        <taxon>Fungi</taxon>
        <taxon>Fungi incertae sedis</taxon>
        <taxon>Mucoromycota</taxon>
        <taxon>Glomeromycotina</taxon>
        <taxon>Glomeromycetes</taxon>
        <taxon>Glomerales</taxon>
        <taxon>Glomeraceae</taxon>
        <taxon>Rhizophagus</taxon>
    </lineage>
</organism>
<sequence>MSKMTGAQKRINKELYNLRRDPPSHCSAGPIGDDFFHWQATIIGPPDSPYSGGVFSLTIYFPTDYPFKPPKVNFTTRIYHPNIDSNGSIDMDILRGRWSPGLTISNDDPFVPAIAHMYKTDHTRYEATAHEWACKYAGSIPWYQNYYNTVTKEINGTLCKEMVCNLVDNLGNSSCEKTYVSDKQNNESFNKLS</sequence>
<dbReference type="Pfam" id="PF00179">
    <property type="entry name" value="UQ_con"/>
    <property type="match status" value="1"/>
</dbReference>
<dbReference type="PROSITE" id="PS50127">
    <property type="entry name" value="UBC_2"/>
    <property type="match status" value="1"/>
</dbReference>
<keyword evidence="5" id="KW-0833">Ubl conjugation pathway</keyword>
<evidence type="ECO:0000313" key="8">
    <source>
        <dbReference type="EMBL" id="PKB98471.1"/>
    </source>
</evidence>
<name>A0A2N0NV82_9GLOM</name>
<comment type="caution">
    <text evidence="8">The sequence shown here is derived from an EMBL/GenBank/DDBJ whole genome shotgun (WGS) entry which is preliminary data.</text>
</comment>
<proteinExistence type="predicted"/>
<keyword evidence="6" id="KW-0067">ATP-binding</keyword>
<comment type="pathway">
    <text evidence="2">Protein modification; protein ubiquitination.</text>
</comment>
<dbReference type="EMBL" id="LLXJ01002619">
    <property type="protein sequence ID" value="PKB98471.1"/>
    <property type="molecule type" value="Genomic_DNA"/>
</dbReference>
<reference evidence="8 9" key="1">
    <citation type="submission" date="2016-04" db="EMBL/GenBank/DDBJ databases">
        <title>Genome analyses suggest a sexual origin of heterokaryosis in a supposedly ancient asexual fungus.</title>
        <authorList>
            <person name="Ropars J."/>
            <person name="Sedzielewska K."/>
            <person name="Noel J."/>
            <person name="Charron P."/>
            <person name="Farinelli L."/>
            <person name="Marton T."/>
            <person name="Kruger M."/>
            <person name="Pelin A."/>
            <person name="Brachmann A."/>
            <person name="Corradi N."/>
        </authorList>
    </citation>
    <scope>NUCLEOTIDE SEQUENCE [LARGE SCALE GENOMIC DNA]</scope>
    <source>
        <strain evidence="8 9">A5</strain>
    </source>
</reference>
<dbReference type="PANTHER" id="PTHR24068">
    <property type="entry name" value="UBIQUITIN-CONJUGATING ENZYME E2"/>
    <property type="match status" value="1"/>
</dbReference>
<evidence type="ECO:0000313" key="9">
    <source>
        <dbReference type="Proteomes" id="UP000232722"/>
    </source>
</evidence>
<evidence type="ECO:0000256" key="4">
    <source>
        <dbReference type="ARBA" id="ARBA00022741"/>
    </source>
</evidence>
<keyword evidence="3" id="KW-0808">Transferase</keyword>
<keyword evidence="4" id="KW-0547">Nucleotide-binding</keyword>
<evidence type="ECO:0000256" key="3">
    <source>
        <dbReference type="ARBA" id="ARBA00022679"/>
    </source>
</evidence>
<dbReference type="AlphaFoldDB" id="A0A2N0NV82"/>
<evidence type="ECO:0000256" key="5">
    <source>
        <dbReference type="ARBA" id="ARBA00022786"/>
    </source>
</evidence>
<dbReference type="Proteomes" id="UP000232722">
    <property type="component" value="Unassembled WGS sequence"/>
</dbReference>
<gene>
    <name evidence="8" type="ORF">RhiirA5_464700</name>
</gene>
<dbReference type="FunFam" id="3.10.110.10:FF:000101">
    <property type="entry name" value="Ubiquitin-conjugating enzyme E2 D2"/>
    <property type="match status" value="1"/>
</dbReference>
<dbReference type="InterPro" id="IPR000608">
    <property type="entry name" value="UBC"/>
</dbReference>
<dbReference type="GO" id="GO:0061631">
    <property type="term" value="F:ubiquitin conjugating enzyme activity"/>
    <property type="evidence" value="ECO:0007669"/>
    <property type="project" value="UniProtKB-EC"/>
</dbReference>
<comment type="catalytic activity">
    <reaction evidence="1">
        <text>S-ubiquitinyl-[E1 ubiquitin-activating enzyme]-L-cysteine + [E2 ubiquitin-conjugating enzyme]-L-cysteine = [E1 ubiquitin-activating enzyme]-L-cysteine + S-ubiquitinyl-[E2 ubiquitin-conjugating enzyme]-L-cysteine.</text>
        <dbReference type="EC" id="2.3.2.23"/>
    </reaction>
</comment>
<evidence type="ECO:0000256" key="6">
    <source>
        <dbReference type="ARBA" id="ARBA00022840"/>
    </source>
</evidence>
<dbReference type="SUPFAM" id="SSF54495">
    <property type="entry name" value="UBC-like"/>
    <property type="match status" value="1"/>
</dbReference>
<evidence type="ECO:0000256" key="1">
    <source>
        <dbReference type="ARBA" id="ARBA00000485"/>
    </source>
</evidence>
<evidence type="ECO:0000256" key="2">
    <source>
        <dbReference type="ARBA" id="ARBA00004906"/>
    </source>
</evidence>
<dbReference type="SMART" id="SM00212">
    <property type="entry name" value="UBCc"/>
    <property type="match status" value="1"/>
</dbReference>
<dbReference type="InterPro" id="IPR016135">
    <property type="entry name" value="UBQ-conjugating_enzyme/RWD"/>
</dbReference>
<dbReference type="GO" id="GO:0005524">
    <property type="term" value="F:ATP binding"/>
    <property type="evidence" value="ECO:0007669"/>
    <property type="project" value="UniProtKB-KW"/>
</dbReference>
<dbReference type="VEuPathDB" id="FungiDB:RhiirFUN_026156"/>
<reference evidence="8 9" key="2">
    <citation type="submission" date="2017-09" db="EMBL/GenBank/DDBJ databases">
        <title>Extensive intraspecific genome diversity in a model arbuscular mycorrhizal fungus.</title>
        <authorList>
            <person name="Chen E.C."/>
            <person name="Morin E."/>
            <person name="Beaudet D."/>
            <person name="Noel J."/>
            <person name="Ndikumana S."/>
            <person name="Charron P."/>
            <person name="St-Onge C."/>
            <person name="Giorgi J."/>
            <person name="Grigoriev I.V."/>
            <person name="Roux C."/>
            <person name="Martin F.M."/>
            <person name="Corradi N."/>
        </authorList>
    </citation>
    <scope>NUCLEOTIDE SEQUENCE [LARGE SCALE GENOMIC DNA]</scope>
    <source>
        <strain evidence="8 9">A5</strain>
    </source>
</reference>
<protein>
    <submittedName>
        <fullName evidence="8">UBC-like protein</fullName>
    </submittedName>
</protein>
<feature type="domain" description="UBC core" evidence="7">
    <location>
        <begin position="6"/>
        <end position="156"/>
    </location>
</feature>
<dbReference type="Gene3D" id="3.10.110.10">
    <property type="entry name" value="Ubiquitin Conjugating Enzyme"/>
    <property type="match status" value="1"/>
</dbReference>
<accession>A0A2N0NV82</accession>
<dbReference type="VEuPathDB" id="FungiDB:FUN_001810"/>
<dbReference type="VEuPathDB" id="FungiDB:RhiirA1_31596"/>